<name>A0A9D4GBF3_DREPO</name>
<dbReference type="Proteomes" id="UP000828390">
    <property type="component" value="Unassembled WGS sequence"/>
</dbReference>
<evidence type="ECO:0000256" key="1">
    <source>
        <dbReference type="SAM" id="MobiDB-lite"/>
    </source>
</evidence>
<protein>
    <submittedName>
        <fullName evidence="2">Uncharacterized protein</fullName>
    </submittedName>
</protein>
<reference evidence="2" key="1">
    <citation type="journal article" date="2019" name="bioRxiv">
        <title>The Genome of the Zebra Mussel, Dreissena polymorpha: A Resource for Invasive Species Research.</title>
        <authorList>
            <person name="McCartney M.A."/>
            <person name="Auch B."/>
            <person name="Kono T."/>
            <person name="Mallez S."/>
            <person name="Zhang Y."/>
            <person name="Obille A."/>
            <person name="Becker A."/>
            <person name="Abrahante J.E."/>
            <person name="Garbe J."/>
            <person name="Badalamenti J.P."/>
            <person name="Herman A."/>
            <person name="Mangelson H."/>
            <person name="Liachko I."/>
            <person name="Sullivan S."/>
            <person name="Sone E.D."/>
            <person name="Koren S."/>
            <person name="Silverstein K.A.T."/>
            <person name="Beckman K.B."/>
            <person name="Gohl D.M."/>
        </authorList>
    </citation>
    <scope>NUCLEOTIDE SEQUENCE</scope>
    <source>
        <strain evidence="2">Duluth1</strain>
        <tissue evidence="2">Whole animal</tissue>
    </source>
</reference>
<evidence type="ECO:0000313" key="3">
    <source>
        <dbReference type="Proteomes" id="UP000828390"/>
    </source>
</evidence>
<dbReference type="AlphaFoldDB" id="A0A9D4GBF3"/>
<sequence length="268" mass="29987">MDNRIGSFVSGQPAESSSDSTDDDGSDDGDAFSQDDSIRRFHESGCGCAKKCHEKFDASQIRTHTLNTREMTREEKEMYLKGCLSEGPTNDSTKPGKKRMRICGKYTFRGQEICAYTFRLLFDIRRCALKSIRQSLNKTGPGPRRHGNTGRKPKHALVFTDVERVVQFICIFVEEFGIPQPAAPRGRDDTAPIYLHSGTTKMNIYKLYKASCQEAGVRFVEKISSQSIWSACNQHIKVASARDDVCKPVGSCEEKYGFGIGRGQTSFH</sequence>
<reference evidence="2" key="2">
    <citation type="submission" date="2020-11" db="EMBL/GenBank/DDBJ databases">
        <authorList>
            <person name="McCartney M.A."/>
            <person name="Auch B."/>
            <person name="Kono T."/>
            <person name="Mallez S."/>
            <person name="Becker A."/>
            <person name="Gohl D.M."/>
            <person name="Silverstein K.A.T."/>
            <person name="Koren S."/>
            <person name="Bechman K.B."/>
            <person name="Herman A."/>
            <person name="Abrahante J.E."/>
            <person name="Garbe J."/>
        </authorList>
    </citation>
    <scope>NUCLEOTIDE SEQUENCE</scope>
    <source>
        <strain evidence="2">Duluth1</strain>
        <tissue evidence="2">Whole animal</tissue>
    </source>
</reference>
<feature type="compositionally biased region" description="Acidic residues" evidence="1">
    <location>
        <begin position="20"/>
        <end position="30"/>
    </location>
</feature>
<dbReference type="PANTHER" id="PTHR34415:SF1">
    <property type="entry name" value="INTEGRASE CATALYTIC DOMAIN-CONTAINING PROTEIN"/>
    <property type="match status" value="1"/>
</dbReference>
<keyword evidence="3" id="KW-1185">Reference proteome</keyword>
<gene>
    <name evidence="2" type="ORF">DPMN_142615</name>
</gene>
<proteinExistence type="predicted"/>
<feature type="region of interest" description="Disordered" evidence="1">
    <location>
        <begin position="1"/>
        <end position="34"/>
    </location>
</feature>
<dbReference type="EMBL" id="JAIWYP010000006">
    <property type="protein sequence ID" value="KAH3814126.1"/>
    <property type="molecule type" value="Genomic_DNA"/>
</dbReference>
<evidence type="ECO:0000313" key="2">
    <source>
        <dbReference type="EMBL" id="KAH3814126.1"/>
    </source>
</evidence>
<dbReference type="PANTHER" id="PTHR34415">
    <property type="entry name" value="INTEGRASE CATALYTIC DOMAIN-CONTAINING PROTEIN"/>
    <property type="match status" value="1"/>
</dbReference>
<accession>A0A9D4GBF3</accession>
<comment type="caution">
    <text evidence="2">The sequence shown here is derived from an EMBL/GenBank/DDBJ whole genome shotgun (WGS) entry which is preliminary data.</text>
</comment>
<organism evidence="2 3">
    <name type="scientific">Dreissena polymorpha</name>
    <name type="common">Zebra mussel</name>
    <name type="synonym">Mytilus polymorpha</name>
    <dbReference type="NCBI Taxonomy" id="45954"/>
    <lineage>
        <taxon>Eukaryota</taxon>
        <taxon>Metazoa</taxon>
        <taxon>Spiralia</taxon>
        <taxon>Lophotrochozoa</taxon>
        <taxon>Mollusca</taxon>
        <taxon>Bivalvia</taxon>
        <taxon>Autobranchia</taxon>
        <taxon>Heteroconchia</taxon>
        <taxon>Euheterodonta</taxon>
        <taxon>Imparidentia</taxon>
        <taxon>Neoheterodontei</taxon>
        <taxon>Myida</taxon>
        <taxon>Dreissenoidea</taxon>
        <taxon>Dreissenidae</taxon>
        <taxon>Dreissena</taxon>
    </lineage>
</organism>